<name>A0A1H3AKZ6_9ACTN</name>
<evidence type="ECO:0000256" key="1">
    <source>
        <dbReference type="ARBA" id="ARBA00006432"/>
    </source>
</evidence>
<evidence type="ECO:0000259" key="6">
    <source>
        <dbReference type="Pfam" id="PF13193"/>
    </source>
</evidence>
<dbReference type="Gene3D" id="3.40.50.12780">
    <property type="entry name" value="N-terminal domain of ligase-like"/>
    <property type="match status" value="1"/>
</dbReference>
<evidence type="ECO:0000313" key="7">
    <source>
        <dbReference type="EMBL" id="SDX29844.1"/>
    </source>
</evidence>
<keyword evidence="4" id="KW-0067">ATP-binding</keyword>
<evidence type="ECO:0000256" key="4">
    <source>
        <dbReference type="ARBA" id="ARBA00022840"/>
    </source>
</evidence>
<keyword evidence="3" id="KW-0547">Nucleotide-binding</keyword>
<dbReference type="STRING" id="1137993.SAMN05660209_00076"/>
<dbReference type="EMBL" id="FNOT01000001">
    <property type="protein sequence ID" value="SDX29844.1"/>
    <property type="molecule type" value="Genomic_DNA"/>
</dbReference>
<sequence>MSAASSPFGRPTRRTEEFRAARDLLLSTRLDHDGACRAFRWPRFSSFNWALEWFDVVAEGSERTALELVAPDGTVSAISYQEMAHRSAAVASWLAGRGVRRGDRVLVVLGTQQELWESLLACLKLGAVVIPSYTDLTPAEARDRTQRGGVRHVVCRSDLVALFRDAPGGVRVAVGAGMPGWADYGEAFRPARPFVPDGPTPAQDLAFCYFTSGTTSLPKLVGHTHASYPVGHLSSMYWNGVLPGDRHLTVSAPGWAKHSWSGFFVPWNAEATVVACADGCSPDRLTSLLAERRVTSFCAPPSTWYALRPFLRAARPALREATSAGEPLDPCLAREVYDAWGLRVRDGYGQTETTALIGTTPGLTPRPGWLGKVLPGYDVLVDGRADGPAEGEVHVDLAREPLGVMLGYLDDPSRTGAVLTSGRYRTGDVGVRDESGWVRLVGRRDDVFKSFGHRISPYELEAVLRAHPEVLEAAVVAVPHALGGAVPHAVVVPSANAQEADLPSRLLVHVDERVAPSLRLHAVHVADRLPRTASGKIRRSAVGEWVRATAGGATGHRSLGVSDPC</sequence>
<feature type="domain" description="AMP-binding enzyme C-terminal" evidence="6">
    <location>
        <begin position="459"/>
        <end position="536"/>
    </location>
</feature>
<dbReference type="AlphaFoldDB" id="A0A1H3AKZ6"/>
<dbReference type="PANTHER" id="PTHR43605:SF10">
    <property type="entry name" value="ACYL-COA SYNTHETASE MEDIUM CHAIN FAMILY MEMBER 3"/>
    <property type="match status" value="1"/>
</dbReference>
<gene>
    <name evidence="7" type="ORF">SAMN05660209_00076</name>
</gene>
<dbReference type="GO" id="GO:0006637">
    <property type="term" value="P:acyl-CoA metabolic process"/>
    <property type="evidence" value="ECO:0007669"/>
    <property type="project" value="TreeGrafter"/>
</dbReference>
<comment type="similarity">
    <text evidence="1">Belongs to the ATP-dependent AMP-binding enzyme family.</text>
</comment>
<organism evidence="7 8">
    <name type="scientific">Geodermatophilus africanus</name>
    <dbReference type="NCBI Taxonomy" id="1137993"/>
    <lineage>
        <taxon>Bacteria</taxon>
        <taxon>Bacillati</taxon>
        <taxon>Actinomycetota</taxon>
        <taxon>Actinomycetes</taxon>
        <taxon>Geodermatophilales</taxon>
        <taxon>Geodermatophilaceae</taxon>
        <taxon>Geodermatophilus</taxon>
    </lineage>
</organism>
<dbReference type="OrthoDB" id="9803968at2"/>
<dbReference type="InterPro" id="IPR025110">
    <property type="entry name" value="AMP-bd_C"/>
</dbReference>
<dbReference type="GO" id="GO:0015645">
    <property type="term" value="F:fatty acid ligase activity"/>
    <property type="evidence" value="ECO:0007669"/>
    <property type="project" value="TreeGrafter"/>
</dbReference>
<dbReference type="GO" id="GO:0004321">
    <property type="term" value="F:fatty-acyl-CoA synthase activity"/>
    <property type="evidence" value="ECO:0007669"/>
    <property type="project" value="TreeGrafter"/>
</dbReference>
<dbReference type="Pfam" id="PF00501">
    <property type="entry name" value="AMP-binding"/>
    <property type="match status" value="1"/>
</dbReference>
<dbReference type="Pfam" id="PF13193">
    <property type="entry name" value="AMP-binding_C"/>
    <property type="match status" value="1"/>
</dbReference>
<evidence type="ECO:0000256" key="3">
    <source>
        <dbReference type="ARBA" id="ARBA00022741"/>
    </source>
</evidence>
<dbReference type="PANTHER" id="PTHR43605">
    <property type="entry name" value="ACYL-COENZYME A SYNTHETASE"/>
    <property type="match status" value="1"/>
</dbReference>
<evidence type="ECO:0000313" key="8">
    <source>
        <dbReference type="Proteomes" id="UP000198921"/>
    </source>
</evidence>
<feature type="domain" description="AMP-dependent synthetase/ligase" evidence="5">
    <location>
        <begin position="59"/>
        <end position="409"/>
    </location>
</feature>
<evidence type="ECO:0000259" key="5">
    <source>
        <dbReference type="Pfam" id="PF00501"/>
    </source>
</evidence>
<protein>
    <submittedName>
        <fullName evidence="7">Acetyl-CoA synthetase</fullName>
    </submittedName>
</protein>
<dbReference type="Proteomes" id="UP000198921">
    <property type="component" value="Unassembled WGS sequence"/>
</dbReference>
<keyword evidence="8" id="KW-1185">Reference proteome</keyword>
<dbReference type="Gene3D" id="3.30.300.30">
    <property type="match status" value="1"/>
</dbReference>
<dbReference type="SUPFAM" id="SSF56801">
    <property type="entry name" value="Acetyl-CoA synthetase-like"/>
    <property type="match status" value="1"/>
</dbReference>
<dbReference type="GO" id="GO:0016405">
    <property type="term" value="F:CoA-ligase activity"/>
    <property type="evidence" value="ECO:0007669"/>
    <property type="project" value="UniProtKB-ARBA"/>
</dbReference>
<dbReference type="InterPro" id="IPR042099">
    <property type="entry name" value="ANL_N_sf"/>
</dbReference>
<proteinExistence type="inferred from homology"/>
<evidence type="ECO:0000256" key="2">
    <source>
        <dbReference type="ARBA" id="ARBA00022598"/>
    </source>
</evidence>
<dbReference type="GO" id="GO:0005524">
    <property type="term" value="F:ATP binding"/>
    <property type="evidence" value="ECO:0007669"/>
    <property type="project" value="UniProtKB-KW"/>
</dbReference>
<dbReference type="GO" id="GO:0006633">
    <property type="term" value="P:fatty acid biosynthetic process"/>
    <property type="evidence" value="ECO:0007669"/>
    <property type="project" value="TreeGrafter"/>
</dbReference>
<dbReference type="RefSeq" id="WP_091150318.1">
    <property type="nucleotide sequence ID" value="NZ_FNOT01000001.1"/>
</dbReference>
<dbReference type="InterPro" id="IPR000873">
    <property type="entry name" value="AMP-dep_synth/lig_dom"/>
</dbReference>
<accession>A0A1H3AKZ6</accession>
<dbReference type="InterPro" id="IPR045851">
    <property type="entry name" value="AMP-bd_C_sf"/>
</dbReference>
<keyword evidence="2" id="KW-0436">Ligase</keyword>
<dbReference type="InterPro" id="IPR051087">
    <property type="entry name" value="Mitochondrial_ACSM"/>
</dbReference>
<reference evidence="8" key="1">
    <citation type="submission" date="2016-10" db="EMBL/GenBank/DDBJ databases">
        <authorList>
            <person name="Varghese N."/>
            <person name="Submissions S."/>
        </authorList>
    </citation>
    <scope>NUCLEOTIDE SEQUENCE [LARGE SCALE GENOMIC DNA]</scope>
    <source>
        <strain evidence="8">DSM 45422</strain>
    </source>
</reference>